<comment type="caution">
    <text evidence="1">The sequence shown here is derived from an EMBL/GenBank/DDBJ whole genome shotgun (WGS) entry which is preliminary data.</text>
</comment>
<keyword evidence="2" id="KW-1185">Reference proteome</keyword>
<dbReference type="GO" id="GO:0005892">
    <property type="term" value="C:acetylcholine-gated channel complex"/>
    <property type="evidence" value="ECO:0007669"/>
    <property type="project" value="InterPro"/>
</dbReference>
<dbReference type="OrthoDB" id="8062037at2759"/>
<evidence type="ECO:0000313" key="1">
    <source>
        <dbReference type="EMBL" id="CAH1800133.1"/>
    </source>
</evidence>
<dbReference type="Proteomes" id="UP000749559">
    <property type="component" value="Unassembled WGS sequence"/>
</dbReference>
<protein>
    <submittedName>
        <fullName evidence="1">Uncharacterized protein</fullName>
    </submittedName>
</protein>
<reference evidence="1" key="1">
    <citation type="submission" date="2022-03" db="EMBL/GenBank/DDBJ databases">
        <authorList>
            <person name="Martin C."/>
        </authorList>
    </citation>
    <scope>NUCLEOTIDE SEQUENCE</scope>
</reference>
<dbReference type="InterPro" id="IPR033438">
    <property type="entry name" value="MOLO1"/>
</dbReference>
<evidence type="ECO:0000313" key="2">
    <source>
        <dbReference type="Proteomes" id="UP000749559"/>
    </source>
</evidence>
<gene>
    <name evidence="1" type="ORF">OFUS_LOCUS24061</name>
</gene>
<organism evidence="1 2">
    <name type="scientific">Owenia fusiformis</name>
    <name type="common">Polychaete worm</name>
    <dbReference type="NCBI Taxonomy" id="6347"/>
    <lineage>
        <taxon>Eukaryota</taxon>
        <taxon>Metazoa</taxon>
        <taxon>Spiralia</taxon>
        <taxon>Lophotrochozoa</taxon>
        <taxon>Annelida</taxon>
        <taxon>Polychaeta</taxon>
        <taxon>Sedentaria</taxon>
        <taxon>Canalipalpata</taxon>
        <taxon>Sabellida</taxon>
        <taxon>Oweniida</taxon>
        <taxon>Oweniidae</taxon>
        <taxon>Owenia</taxon>
    </lineage>
</organism>
<sequence length="264" mass="30330">MDVQLFYLLLSTALLWLTPSCYGRIRRPPPTPPPAIKEWTVEDYPNPQRQVYNCGRNGITSWVCDPNNLITHNEANYLDDMINFFMKKTKCACPKKCKRKNKGYHIAIALMNKMKPYSDFESFDDKLKHAAYFSHQLESMLWKYGMCQEDIVILYSKEDNVIYTMPGNNSRKILDGNMITEVTMESRVYFEPGKNITKGLETMIKGYRAAINGEYGRNRRTSSRTKDRLAASAQQSSNDVPSFKPALYATLLLGVFTALWTLSP</sequence>
<accession>A0A8J1XII3</accession>
<dbReference type="Gene3D" id="3.10.310.50">
    <property type="match status" value="1"/>
</dbReference>
<dbReference type="AlphaFoldDB" id="A0A8J1XII3"/>
<name>A0A8J1XII3_OWEFU</name>
<dbReference type="Pfam" id="PF17175">
    <property type="entry name" value="MOLO1"/>
    <property type="match status" value="1"/>
</dbReference>
<dbReference type="EMBL" id="CAIIXF020000011">
    <property type="protein sequence ID" value="CAH1800133.1"/>
    <property type="molecule type" value="Genomic_DNA"/>
</dbReference>
<proteinExistence type="predicted"/>
<dbReference type="PANTHER" id="PTHR33748">
    <property type="entry name" value="PROTEIN CBG04600"/>
    <property type="match status" value="1"/>
</dbReference>
<dbReference type="PANTHER" id="PTHR33748:SF5">
    <property type="entry name" value="GROUND-LIKE DOMAIN-CONTAINING PROTEIN"/>
    <property type="match status" value="1"/>
</dbReference>